<dbReference type="AlphaFoldDB" id="A0A671FF93"/>
<dbReference type="Proteomes" id="UP000472240">
    <property type="component" value="Chromosome 25"/>
</dbReference>
<reference evidence="2" key="5">
    <citation type="submission" date="2025-09" db="UniProtKB">
        <authorList>
            <consortium name="Ensembl"/>
        </authorList>
    </citation>
    <scope>IDENTIFICATION</scope>
</reference>
<feature type="compositionally biased region" description="Basic residues" evidence="1">
    <location>
        <begin position="47"/>
        <end position="62"/>
    </location>
</feature>
<evidence type="ECO:0000313" key="2">
    <source>
        <dbReference type="Ensembl" id="ENSRFEP00010021112.1"/>
    </source>
</evidence>
<reference evidence="2 3" key="1">
    <citation type="journal article" date="2015" name="Annu Rev Anim Biosci">
        <title>The Genome 10K Project: a way forward.</title>
        <authorList>
            <person name="Koepfli K.P."/>
            <person name="Paten B."/>
            <person name="O'Brien S.J."/>
            <person name="Koepfli K.P."/>
            <person name="Paten B."/>
            <person name="Antunes A."/>
            <person name="Belov K."/>
            <person name="Bustamante C."/>
            <person name="Castoe T.A."/>
            <person name="Clawson H."/>
            <person name="Crawford A.J."/>
            <person name="Diekhans M."/>
            <person name="Distel D."/>
            <person name="Durbin R."/>
            <person name="Earl D."/>
            <person name="Fujita M.K."/>
            <person name="Gamble T."/>
            <person name="Georges A."/>
            <person name="Gemmell N."/>
            <person name="Gilbert M.T."/>
            <person name="Graves J.M."/>
            <person name="Green R.E."/>
            <person name="Hickey G."/>
            <person name="Jarvis E.D."/>
            <person name="Johnson W."/>
            <person name="Komissarov A."/>
            <person name="Korf I."/>
            <person name="Kuhn R."/>
            <person name="Larkin D.M."/>
            <person name="Lewin H."/>
            <person name="Lopez J.V."/>
            <person name="Ma J."/>
            <person name="Marques-Bonet T."/>
            <person name="Miller W."/>
            <person name="Murphy R."/>
            <person name="Pevzner P."/>
            <person name="Shapiro B."/>
            <person name="Steiner C."/>
            <person name="Tamazian G."/>
            <person name="Venkatesh B."/>
            <person name="Wang J."/>
            <person name="Wayne R."/>
            <person name="Wiley E."/>
            <person name="Yang H."/>
            <person name="Zhang G."/>
            <person name="Haussler D."/>
            <person name="Ryder O."/>
            <person name="O'Brien S.J."/>
        </authorList>
    </citation>
    <scope>NUCLEOTIDE SEQUENCE</scope>
</reference>
<reference evidence="2 3" key="2">
    <citation type="journal article" date="2018" name="Annu Rev Anim Biosci">
        <title>Bat Biology, Genomes, and the Bat1K Project: To Generate Chromosome-Level Genomes for All Living Bat Species.</title>
        <authorList>
            <person name="Teeling E.C."/>
            <person name="Vernes S.C."/>
            <person name="Davalos L.M."/>
            <person name="Ray D.A."/>
            <person name="Gilbert M.T.P."/>
            <person name="Myers E."/>
        </authorList>
    </citation>
    <scope>NUCLEOTIDE SEQUENCE</scope>
</reference>
<proteinExistence type="predicted"/>
<dbReference type="InParanoid" id="A0A671FF93"/>
<dbReference type="GeneTree" id="ENSGT00390000010780"/>
<feature type="region of interest" description="Disordered" evidence="1">
    <location>
        <begin position="38"/>
        <end position="79"/>
    </location>
</feature>
<organism evidence="2 3">
    <name type="scientific">Rhinolophus ferrumequinum</name>
    <name type="common">Greater horseshoe bat</name>
    <dbReference type="NCBI Taxonomy" id="59479"/>
    <lineage>
        <taxon>Eukaryota</taxon>
        <taxon>Metazoa</taxon>
        <taxon>Chordata</taxon>
        <taxon>Craniata</taxon>
        <taxon>Vertebrata</taxon>
        <taxon>Euteleostomi</taxon>
        <taxon>Mammalia</taxon>
        <taxon>Eutheria</taxon>
        <taxon>Laurasiatheria</taxon>
        <taxon>Chiroptera</taxon>
        <taxon>Yinpterochiroptera</taxon>
        <taxon>Rhinolophoidea</taxon>
        <taxon>Rhinolophidae</taxon>
        <taxon>Rhinolophinae</taxon>
        <taxon>Rhinolophus</taxon>
    </lineage>
</organism>
<reference evidence="2" key="4">
    <citation type="submission" date="2025-08" db="UniProtKB">
        <authorList>
            <consortium name="Ensembl"/>
        </authorList>
    </citation>
    <scope>IDENTIFICATION</scope>
</reference>
<name>A0A671FF93_RHIFE</name>
<evidence type="ECO:0000256" key="1">
    <source>
        <dbReference type="SAM" id="MobiDB-lite"/>
    </source>
</evidence>
<reference evidence="3" key="3">
    <citation type="submission" date="2018-12" db="EMBL/GenBank/DDBJ databases">
        <title>G10K-VGP greater horseshoe bat female genome, primary haplotype.</title>
        <authorList>
            <person name="Teeling E."/>
            <person name="Myers G."/>
            <person name="Vernes S."/>
            <person name="Pippel M."/>
            <person name="Winkler S."/>
            <person name="Fedrigo O."/>
            <person name="Rhie A."/>
            <person name="Koren S."/>
            <person name="Phillippy A."/>
            <person name="Lewin H."/>
            <person name="Damas J."/>
            <person name="Howe K."/>
            <person name="Mountcastle J."/>
            <person name="Jarvis E.D."/>
        </authorList>
    </citation>
    <scope>NUCLEOTIDE SEQUENCE [LARGE SCALE GENOMIC DNA]</scope>
</reference>
<protein>
    <submittedName>
        <fullName evidence="2">Uncharacterized protein</fullName>
    </submittedName>
</protein>
<dbReference type="Ensembl" id="ENSRFET00010022987.1">
    <property type="protein sequence ID" value="ENSRFEP00010021112.1"/>
    <property type="gene ID" value="ENSRFEG00010014185.1"/>
</dbReference>
<dbReference type="OMA" id="TSRKFMM"/>
<evidence type="ECO:0000313" key="3">
    <source>
        <dbReference type="Proteomes" id="UP000472240"/>
    </source>
</evidence>
<accession>A0A671FF93</accession>
<keyword evidence="3" id="KW-1185">Reference proteome</keyword>
<sequence>MLTLINCTGVHTRQFICSAGQNPLLTLAARAAASLPTSRKFMTTKNNNRKAGAKRTRSKRSFRTPAKGTSGGTQRSRKR</sequence>